<evidence type="ECO:0000313" key="14">
    <source>
        <dbReference type="EMBL" id="KLU85501.1"/>
    </source>
</evidence>
<dbReference type="SMART" id="SM00355">
    <property type="entry name" value="ZnF_C2H2"/>
    <property type="match status" value="2"/>
</dbReference>
<feature type="region of interest" description="Disordered" evidence="12">
    <location>
        <begin position="219"/>
        <end position="239"/>
    </location>
</feature>
<dbReference type="Proteomes" id="UP000011715">
    <property type="component" value="Unassembled WGS sequence"/>
</dbReference>
<accession>A0A0C4DWY9</accession>
<comment type="subcellular location">
    <subcellularLocation>
        <location evidence="1">Nucleus</location>
    </subcellularLocation>
</comment>
<feature type="region of interest" description="Disordered" evidence="12">
    <location>
        <begin position="579"/>
        <end position="687"/>
    </location>
</feature>
<keyword evidence="8" id="KW-0539">Nucleus</keyword>
<dbReference type="STRING" id="644358.A0A0C4DWY9"/>
<dbReference type="PROSITE" id="PS00028">
    <property type="entry name" value="ZINC_FINGER_C2H2_1"/>
    <property type="match status" value="2"/>
</dbReference>
<feature type="compositionally biased region" description="Basic residues" evidence="12">
    <location>
        <begin position="10"/>
        <end position="20"/>
    </location>
</feature>
<evidence type="ECO:0000256" key="5">
    <source>
        <dbReference type="ARBA" id="ARBA00022833"/>
    </source>
</evidence>
<evidence type="ECO:0000256" key="6">
    <source>
        <dbReference type="ARBA" id="ARBA00023015"/>
    </source>
</evidence>
<feature type="region of interest" description="Disordered" evidence="12">
    <location>
        <begin position="257"/>
        <end position="287"/>
    </location>
</feature>
<dbReference type="PROSITE" id="PS50157">
    <property type="entry name" value="ZINC_FINGER_C2H2_2"/>
    <property type="match status" value="2"/>
</dbReference>
<feature type="compositionally biased region" description="Polar residues" evidence="12">
    <location>
        <begin position="157"/>
        <end position="166"/>
    </location>
</feature>
<evidence type="ECO:0000256" key="8">
    <source>
        <dbReference type="ARBA" id="ARBA00023242"/>
    </source>
</evidence>
<feature type="domain" description="C2H2-type" evidence="13">
    <location>
        <begin position="516"/>
        <end position="543"/>
    </location>
</feature>
<keyword evidence="2" id="KW-0479">Metal-binding</keyword>
<feature type="compositionally biased region" description="Basic and acidic residues" evidence="12">
    <location>
        <begin position="589"/>
        <end position="607"/>
    </location>
</feature>
<feature type="region of interest" description="Disordered" evidence="12">
    <location>
        <begin position="758"/>
        <end position="828"/>
    </location>
</feature>
<reference evidence="15" key="5">
    <citation type="submission" date="2015-06" db="UniProtKB">
        <authorList>
            <consortium name="EnsemblFungi"/>
        </authorList>
    </citation>
    <scope>IDENTIFICATION</scope>
    <source>
        <strain evidence="15">ATCC 64411</strain>
    </source>
</reference>
<dbReference type="PANTHER" id="PTHR24399">
    <property type="entry name" value="ZINC FINGER AND BTB DOMAIN-CONTAINING"/>
    <property type="match status" value="1"/>
</dbReference>
<feature type="region of interest" description="Disordered" evidence="12">
    <location>
        <begin position="1"/>
        <end position="26"/>
    </location>
</feature>
<feature type="region of interest" description="Disordered" evidence="12">
    <location>
        <begin position="137"/>
        <end position="168"/>
    </location>
</feature>
<reference evidence="15" key="4">
    <citation type="journal article" date="2015" name="G3 (Bethesda)">
        <title>Genome sequences of three phytopathogenic species of the Magnaporthaceae family of fungi.</title>
        <authorList>
            <person name="Okagaki L.H."/>
            <person name="Nunes C.C."/>
            <person name="Sailsbery J."/>
            <person name="Clay B."/>
            <person name="Brown D."/>
            <person name="John T."/>
            <person name="Oh Y."/>
            <person name="Young N."/>
            <person name="Fitzgerald M."/>
            <person name="Haas B.J."/>
            <person name="Zeng Q."/>
            <person name="Young S."/>
            <person name="Adiconis X."/>
            <person name="Fan L."/>
            <person name="Levin J.Z."/>
            <person name="Mitchell T.K."/>
            <person name="Okubara P.A."/>
            <person name="Farman M.L."/>
            <person name="Kohn L.M."/>
            <person name="Birren B."/>
            <person name="Ma L.-J."/>
            <person name="Dean R.A."/>
        </authorList>
    </citation>
    <scope>NUCLEOTIDE SEQUENCE</scope>
    <source>
        <strain evidence="15">ATCC 64411 / 73-15</strain>
    </source>
</reference>
<evidence type="ECO:0000256" key="2">
    <source>
        <dbReference type="ARBA" id="ARBA00022723"/>
    </source>
</evidence>
<evidence type="ECO:0000256" key="3">
    <source>
        <dbReference type="ARBA" id="ARBA00022737"/>
    </source>
</evidence>
<dbReference type="PANTHER" id="PTHR24399:SF70">
    <property type="entry name" value="C2H2-TYPE DOMAIN-CONTAINING PROTEIN"/>
    <property type="match status" value="1"/>
</dbReference>
<dbReference type="EnsemblFungi" id="MAPG_04524T0">
    <property type="protein sequence ID" value="MAPG_04524T0"/>
    <property type="gene ID" value="MAPG_04524"/>
</dbReference>
<dbReference type="OMA" id="MLMMSKF"/>
<keyword evidence="5" id="KW-0862">Zinc</keyword>
<feature type="compositionally biased region" description="Polar residues" evidence="12">
    <location>
        <begin position="673"/>
        <end position="687"/>
    </location>
</feature>
<dbReference type="Gene3D" id="3.30.160.60">
    <property type="entry name" value="Classic Zinc Finger"/>
    <property type="match status" value="3"/>
</dbReference>
<keyword evidence="6" id="KW-0805">Transcription regulation</keyword>
<sequence>MLSNPPLSHLHPRHRQHRRQNSTPTAFEAVKIPNLPNIQRRQPVSHRRGLSLDTRQHHIRQLQQHQHRQQQQPTTIENRQDFATTTTTVSSSTTTNHTGLPTTPQHHVLREAQQQRIIARPGPGPAYTNLASDEAFLISPHPTPQHNHHQFDPAQCGMQTGPQFGSNDPARISLLMRRNQAGFNANTQAAMTLNTDFDIFEPTPDSALSTPGFMNYQNSPALSQQGWTSEGDTSSTRRTTRRISNGIMDRVNKFETLGSVDGGSRPATPPTQNVAGYFPPTPIETPCERMVKHQPRPTRFSEGYDESMEDTIKPRNRSKRASGVFQELRQQAEAMATSQQRTSAMAMPLQSPDFMNLGNMSDEFGKIETGMSTMHGTANATPDLSHHSTPVTPYVNSFGNDFQATNFDSQATMMMFHPNVSLAPSSGSASASRRESPHRRTESLASIASAASISSLNIDETKTETGVTLDDISAHIEGPDPADGKWTCIFEDCGKKFGRKENIKSHVQTHLNDRQYQCPTCKKCFVRQHDLKRHAKIHTGVKPYPCDCGNSFARHDALTRHRQRGMCIGAFDGIVRKVVKRGRPKKHRPEMDARLDKSARTRAKNKDSSNGSHSPSEASHGGYTDSSVPSSPSHHDDGFDDMLDDQPFHDLMENVPISSEPQQQQQQKQQTQPAASMSTQSSAPTTTTVNGRLLASAPSTAPMGLIGNSGIMPTLSPAAVTTAADMAGMVTMVADASAPTSSPAALSDYSHASHLTGNGGDQTLLDPFDTSLDDSGLGGDLGLPQQQTAPPQSPAKSVASHYTHNQPGTPPELSASSSPPPSSAVAGTDRFFSSHLMGGNGDAIGCAGTDMGVLGGGMCAPPTVTTSATGVAGVSMAEDMDLYQALGAGGEDLVGGLDGLGGLGSYGALGGLVGGMPSKFDEEYGMFTNDDVSSYFGP</sequence>
<proteinExistence type="inferred from homology"/>
<feature type="region of interest" description="Disordered" evidence="12">
    <location>
        <begin position="85"/>
        <end position="105"/>
    </location>
</feature>
<dbReference type="VEuPathDB" id="FungiDB:MAPG_04524"/>
<evidence type="ECO:0000313" key="16">
    <source>
        <dbReference type="Proteomes" id="UP000011715"/>
    </source>
</evidence>
<evidence type="ECO:0000256" key="10">
    <source>
        <dbReference type="ARBA" id="ARBA00039490"/>
    </source>
</evidence>
<dbReference type="OrthoDB" id="3437960at2759"/>
<feature type="compositionally biased region" description="Basic residues" evidence="12">
    <location>
        <begin position="579"/>
        <end position="588"/>
    </location>
</feature>
<evidence type="ECO:0000256" key="7">
    <source>
        <dbReference type="ARBA" id="ARBA00023163"/>
    </source>
</evidence>
<dbReference type="EMBL" id="GL876968">
    <property type="protein sequence ID" value="KLU85501.1"/>
    <property type="molecule type" value="Genomic_DNA"/>
</dbReference>
<feature type="compositionally biased region" description="Low complexity" evidence="12">
    <location>
        <begin position="85"/>
        <end position="103"/>
    </location>
</feature>
<keyword evidence="16" id="KW-1185">Reference proteome</keyword>
<dbReference type="Pfam" id="PF00096">
    <property type="entry name" value="zf-C2H2"/>
    <property type="match status" value="1"/>
</dbReference>
<evidence type="ECO:0000256" key="4">
    <source>
        <dbReference type="ARBA" id="ARBA00022771"/>
    </source>
</evidence>
<dbReference type="GO" id="GO:0001227">
    <property type="term" value="F:DNA-binding transcription repressor activity, RNA polymerase II-specific"/>
    <property type="evidence" value="ECO:0007669"/>
    <property type="project" value="TreeGrafter"/>
</dbReference>
<organism evidence="15 16">
    <name type="scientific">Magnaporthiopsis poae (strain ATCC 64411 / 73-15)</name>
    <name type="common">Kentucky bluegrass fungus</name>
    <name type="synonym">Magnaporthe poae</name>
    <dbReference type="NCBI Taxonomy" id="644358"/>
    <lineage>
        <taxon>Eukaryota</taxon>
        <taxon>Fungi</taxon>
        <taxon>Dikarya</taxon>
        <taxon>Ascomycota</taxon>
        <taxon>Pezizomycotina</taxon>
        <taxon>Sordariomycetes</taxon>
        <taxon>Sordariomycetidae</taxon>
        <taxon>Magnaporthales</taxon>
        <taxon>Magnaporthaceae</taxon>
        <taxon>Magnaporthiopsis</taxon>
    </lineage>
</organism>
<keyword evidence="3" id="KW-0677">Repeat</keyword>
<feature type="compositionally biased region" description="Basic and acidic residues" evidence="12">
    <location>
        <begin position="432"/>
        <end position="442"/>
    </location>
</feature>
<feature type="compositionally biased region" description="Polar residues" evidence="12">
    <location>
        <begin position="219"/>
        <end position="232"/>
    </location>
</feature>
<dbReference type="GO" id="GO:0000978">
    <property type="term" value="F:RNA polymerase II cis-regulatory region sequence-specific DNA binding"/>
    <property type="evidence" value="ECO:0007669"/>
    <property type="project" value="TreeGrafter"/>
</dbReference>
<evidence type="ECO:0000256" key="1">
    <source>
        <dbReference type="ARBA" id="ARBA00004123"/>
    </source>
</evidence>
<dbReference type="eggNOG" id="KOG1721">
    <property type="taxonomic scope" value="Eukaryota"/>
</dbReference>
<dbReference type="FunFam" id="3.30.160.60:FF:000504">
    <property type="entry name" value="C2H2 transcription factor swi5"/>
    <property type="match status" value="1"/>
</dbReference>
<reference evidence="14" key="3">
    <citation type="submission" date="2011-03" db="EMBL/GenBank/DDBJ databases">
        <title>Annotation of Magnaporthe poae ATCC 64411.</title>
        <authorList>
            <person name="Ma L.-J."/>
            <person name="Dead R."/>
            <person name="Young S.K."/>
            <person name="Zeng Q."/>
            <person name="Gargeya S."/>
            <person name="Fitzgerald M."/>
            <person name="Haas B."/>
            <person name="Abouelleil A."/>
            <person name="Alvarado L."/>
            <person name="Arachchi H.M."/>
            <person name="Berlin A."/>
            <person name="Brown A."/>
            <person name="Chapman S.B."/>
            <person name="Chen Z."/>
            <person name="Dunbar C."/>
            <person name="Freedman E."/>
            <person name="Gearin G."/>
            <person name="Gellesch M."/>
            <person name="Goldberg J."/>
            <person name="Griggs A."/>
            <person name="Gujja S."/>
            <person name="Heiman D."/>
            <person name="Howarth C."/>
            <person name="Larson L."/>
            <person name="Lui A."/>
            <person name="MacDonald P.J.P."/>
            <person name="Mehta T."/>
            <person name="Montmayeur A."/>
            <person name="Murphy C."/>
            <person name="Neiman D."/>
            <person name="Pearson M."/>
            <person name="Priest M."/>
            <person name="Roberts A."/>
            <person name="Saif S."/>
            <person name="Shea T."/>
            <person name="Shenoy N."/>
            <person name="Sisk P."/>
            <person name="Stolte C."/>
            <person name="Sykes S."/>
            <person name="Yandava C."/>
            <person name="Wortman J."/>
            <person name="Nusbaum C."/>
            <person name="Birren B."/>
        </authorList>
    </citation>
    <scope>NUCLEOTIDE SEQUENCE</scope>
    <source>
        <strain evidence="14">ATCC 64411</strain>
    </source>
</reference>
<evidence type="ECO:0000256" key="9">
    <source>
        <dbReference type="ARBA" id="ARBA00038089"/>
    </source>
</evidence>
<feature type="compositionally biased region" description="Polar residues" evidence="12">
    <location>
        <begin position="608"/>
        <end position="617"/>
    </location>
</feature>
<keyword evidence="7" id="KW-0804">Transcription</keyword>
<dbReference type="AlphaFoldDB" id="A0A0C4DWY9"/>
<evidence type="ECO:0000313" key="15">
    <source>
        <dbReference type="EnsemblFungi" id="MAPG_04524T0"/>
    </source>
</evidence>
<dbReference type="GO" id="GO:0008270">
    <property type="term" value="F:zinc ion binding"/>
    <property type="evidence" value="ECO:0007669"/>
    <property type="project" value="UniProtKB-KW"/>
</dbReference>
<dbReference type="InterPro" id="IPR036236">
    <property type="entry name" value="Znf_C2H2_sf"/>
</dbReference>
<name>A0A0C4DWY9_MAGP6</name>
<dbReference type="SUPFAM" id="SSF57667">
    <property type="entry name" value="beta-beta-alpha zinc fingers"/>
    <property type="match status" value="2"/>
</dbReference>
<reference evidence="14" key="1">
    <citation type="submission" date="2010-05" db="EMBL/GenBank/DDBJ databases">
        <title>The Genome Sequence of Magnaporthe poae strain ATCC 64411.</title>
        <authorList>
            <consortium name="The Broad Institute Genome Sequencing Platform"/>
            <consortium name="Broad Institute Genome Sequencing Center for Infectious Disease"/>
            <person name="Ma L.-J."/>
            <person name="Dead R."/>
            <person name="Young S."/>
            <person name="Zeng Q."/>
            <person name="Koehrsen M."/>
            <person name="Alvarado L."/>
            <person name="Berlin A."/>
            <person name="Chapman S.B."/>
            <person name="Chen Z."/>
            <person name="Freedman E."/>
            <person name="Gellesch M."/>
            <person name="Goldberg J."/>
            <person name="Griggs A."/>
            <person name="Gujja S."/>
            <person name="Heilman E.R."/>
            <person name="Heiman D."/>
            <person name="Hepburn T."/>
            <person name="Howarth C."/>
            <person name="Jen D."/>
            <person name="Larson L."/>
            <person name="Mehta T."/>
            <person name="Neiman D."/>
            <person name="Pearson M."/>
            <person name="Roberts A."/>
            <person name="Saif S."/>
            <person name="Shea T."/>
            <person name="Shenoy N."/>
            <person name="Sisk P."/>
            <person name="Stolte C."/>
            <person name="Sykes S."/>
            <person name="Walk T."/>
            <person name="White J."/>
            <person name="Yandava C."/>
            <person name="Haas B."/>
            <person name="Nusbaum C."/>
            <person name="Birren B."/>
        </authorList>
    </citation>
    <scope>NUCLEOTIDE SEQUENCE</scope>
    <source>
        <strain evidence="14">ATCC 64411</strain>
    </source>
</reference>
<feature type="region of interest" description="Disordered" evidence="12">
    <location>
        <begin position="423"/>
        <end position="442"/>
    </location>
</feature>
<dbReference type="FunFam" id="3.30.160.60:FF:000340">
    <property type="entry name" value="zinc finger protein 473 isoform X1"/>
    <property type="match status" value="1"/>
</dbReference>
<feature type="domain" description="C2H2-type" evidence="13">
    <location>
        <begin position="486"/>
        <end position="515"/>
    </location>
</feature>
<evidence type="ECO:0000259" key="13">
    <source>
        <dbReference type="PROSITE" id="PS50157"/>
    </source>
</evidence>
<evidence type="ECO:0000256" key="11">
    <source>
        <dbReference type="PROSITE-ProRule" id="PRU00042"/>
    </source>
</evidence>
<comment type="similarity">
    <text evidence="9">Belongs to the pacC/RIM101 family.</text>
</comment>
<dbReference type="EMBL" id="ADBL01001065">
    <property type="status" value="NOT_ANNOTATED_CDS"/>
    <property type="molecule type" value="Genomic_DNA"/>
</dbReference>
<keyword evidence="4 11" id="KW-0863">Zinc-finger</keyword>
<reference evidence="16" key="2">
    <citation type="submission" date="2010-05" db="EMBL/GenBank/DDBJ databases">
        <title>The genome sequence of Magnaporthe poae strain ATCC 64411.</title>
        <authorList>
            <person name="Ma L.-J."/>
            <person name="Dead R."/>
            <person name="Young S."/>
            <person name="Zeng Q."/>
            <person name="Koehrsen M."/>
            <person name="Alvarado L."/>
            <person name="Berlin A."/>
            <person name="Chapman S.B."/>
            <person name="Chen Z."/>
            <person name="Freedman E."/>
            <person name="Gellesch M."/>
            <person name="Goldberg J."/>
            <person name="Griggs A."/>
            <person name="Gujja S."/>
            <person name="Heilman E.R."/>
            <person name="Heiman D."/>
            <person name="Hepburn T."/>
            <person name="Howarth C."/>
            <person name="Jen D."/>
            <person name="Larson L."/>
            <person name="Mehta T."/>
            <person name="Neiman D."/>
            <person name="Pearson M."/>
            <person name="Roberts A."/>
            <person name="Saif S."/>
            <person name="Shea T."/>
            <person name="Shenoy N."/>
            <person name="Sisk P."/>
            <person name="Stolte C."/>
            <person name="Sykes S."/>
            <person name="Walk T."/>
            <person name="White J."/>
            <person name="Yandava C."/>
            <person name="Haas B."/>
            <person name="Nusbaum C."/>
            <person name="Birren B."/>
        </authorList>
    </citation>
    <scope>NUCLEOTIDE SEQUENCE [LARGE SCALE GENOMIC DNA]</scope>
    <source>
        <strain evidence="16">ATCC 64411 / 73-15</strain>
    </source>
</reference>
<dbReference type="GO" id="GO:0005654">
    <property type="term" value="C:nucleoplasm"/>
    <property type="evidence" value="ECO:0007669"/>
    <property type="project" value="TreeGrafter"/>
</dbReference>
<evidence type="ECO:0000256" key="12">
    <source>
        <dbReference type="SAM" id="MobiDB-lite"/>
    </source>
</evidence>
<gene>
    <name evidence="14" type="ORF">MAPG_04524</name>
</gene>
<protein>
    <recommendedName>
        <fullName evidence="10">pH-response transcription factor pacC/RIM101</fullName>
    </recommendedName>
</protein>
<feature type="compositionally biased region" description="Low complexity" evidence="12">
    <location>
        <begin position="662"/>
        <end position="672"/>
    </location>
</feature>
<dbReference type="InterPro" id="IPR013087">
    <property type="entry name" value="Znf_C2H2_type"/>
</dbReference>